<dbReference type="GO" id="GO:0006309">
    <property type="term" value="P:apoptotic DNA fragmentation"/>
    <property type="evidence" value="ECO:0007669"/>
    <property type="project" value="TreeGrafter"/>
</dbReference>
<dbReference type="GO" id="GO:0005634">
    <property type="term" value="C:nucleus"/>
    <property type="evidence" value="ECO:0007669"/>
    <property type="project" value="TreeGrafter"/>
</dbReference>
<dbReference type="PANTHER" id="PTHR13966">
    <property type="entry name" value="ENDONUCLEASE RELATED"/>
    <property type="match status" value="1"/>
</dbReference>
<dbReference type="PANTHER" id="PTHR13966:SF19">
    <property type="entry name" value="NUCLEASE EXOG, MITOCHONDRIAL"/>
    <property type="match status" value="1"/>
</dbReference>
<dbReference type="GO" id="GO:0005743">
    <property type="term" value="C:mitochondrial inner membrane"/>
    <property type="evidence" value="ECO:0007669"/>
    <property type="project" value="TreeGrafter"/>
</dbReference>
<dbReference type="AlphaFoldDB" id="A0A7D9LLX5"/>
<evidence type="ECO:0000256" key="1">
    <source>
        <dbReference type="ARBA" id="ARBA00010052"/>
    </source>
</evidence>
<accession>A0A7D9LLX5</accession>
<organism evidence="5 6">
    <name type="scientific">Paramuricea clavata</name>
    <name type="common">Red gorgonian</name>
    <name type="synonym">Violescent sea-whip</name>
    <dbReference type="NCBI Taxonomy" id="317549"/>
    <lineage>
        <taxon>Eukaryota</taxon>
        <taxon>Metazoa</taxon>
        <taxon>Cnidaria</taxon>
        <taxon>Anthozoa</taxon>
        <taxon>Octocorallia</taxon>
        <taxon>Malacalcyonacea</taxon>
        <taxon>Plexauridae</taxon>
        <taxon>Paramuricea</taxon>
    </lineage>
</organism>
<keyword evidence="6" id="KW-1185">Reference proteome</keyword>
<proteinExistence type="inferred from homology"/>
<dbReference type="GO" id="GO:0004521">
    <property type="term" value="F:RNA endonuclease activity"/>
    <property type="evidence" value="ECO:0007669"/>
    <property type="project" value="TreeGrafter"/>
</dbReference>
<evidence type="ECO:0000256" key="3">
    <source>
        <dbReference type="PIRSR" id="PIRSR640255-2"/>
    </source>
</evidence>
<dbReference type="GO" id="GO:0046872">
    <property type="term" value="F:metal ion binding"/>
    <property type="evidence" value="ECO:0007669"/>
    <property type="project" value="UniProtKB-KW"/>
</dbReference>
<dbReference type="Pfam" id="PF01223">
    <property type="entry name" value="Endonuclease_NS"/>
    <property type="match status" value="1"/>
</dbReference>
<dbReference type="GO" id="GO:0003676">
    <property type="term" value="F:nucleic acid binding"/>
    <property type="evidence" value="ECO:0007669"/>
    <property type="project" value="InterPro"/>
</dbReference>
<dbReference type="Gene3D" id="3.40.570.10">
    <property type="entry name" value="Extracellular Endonuclease, subunit A"/>
    <property type="match status" value="1"/>
</dbReference>
<evidence type="ECO:0000313" key="6">
    <source>
        <dbReference type="Proteomes" id="UP001152795"/>
    </source>
</evidence>
<dbReference type="OrthoDB" id="5960141at2759"/>
<comment type="similarity">
    <text evidence="1">Belongs to the DNA/RNA non-specific endonuclease family.</text>
</comment>
<dbReference type="EMBL" id="CACRXK020020777">
    <property type="protein sequence ID" value="CAB4035161.1"/>
    <property type="molecule type" value="Genomic_DNA"/>
</dbReference>
<comment type="caution">
    <text evidence="5">The sequence shown here is derived from an EMBL/GenBank/DDBJ whole genome shotgun (WGS) entry which is preliminary data.</text>
</comment>
<feature type="domain" description="DNA/RNA non-specific endonuclease/pyrophosphatase/phosphodiesterase" evidence="4">
    <location>
        <begin position="73"/>
        <end position="208"/>
    </location>
</feature>
<dbReference type="InterPro" id="IPR044925">
    <property type="entry name" value="His-Me_finger_sf"/>
</dbReference>
<dbReference type="InterPro" id="IPR040255">
    <property type="entry name" value="Non-specific_endonuclease"/>
</dbReference>
<feature type="active site" description="Proton acceptor" evidence="2">
    <location>
        <position position="150"/>
    </location>
</feature>
<dbReference type="InterPro" id="IPR001604">
    <property type="entry name" value="Endo_G_ENPP1-like_dom"/>
</dbReference>
<feature type="binding site" evidence="3">
    <location>
        <position position="180"/>
    </location>
    <ligand>
        <name>Mg(2+)</name>
        <dbReference type="ChEBI" id="CHEBI:18420"/>
        <note>catalytic</note>
    </ligand>
</feature>
<gene>
    <name evidence="5" type="ORF">PACLA_8A066406</name>
</gene>
<dbReference type="InterPro" id="IPR044929">
    <property type="entry name" value="DNA/RNA_non-sp_Endonuclease_sf"/>
</dbReference>
<dbReference type="Proteomes" id="UP001152795">
    <property type="component" value="Unassembled WGS sequence"/>
</dbReference>
<keyword evidence="3" id="KW-0479">Metal-binding</keyword>
<evidence type="ECO:0000256" key="2">
    <source>
        <dbReference type="PIRSR" id="PIRSR640255-1"/>
    </source>
</evidence>
<sequence>MQAIYVCLLASLVSSYLLFSVNAQGENAFDNNINRCLFDGWSRGRSAVLNAKMECRGRSYAGLCYGLRRGTALYAVCYNQNTLIPEFSGHVVAPLGRNQAAATGRHGFRNEGGRYAPKTQTDEKEDYEKYSQKPIIPKFDDKRRFFNRGHLTPNEAFDDDNERELTFVNTNVAPQWVAFNSENWGKVESAVKRYANQNNRKVYVVTGTGKN</sequence>
<protein>
    <submittedName>
        <fullName evidence="5">Neurogenic locus notch homolog 1-like</fullName>
    </submittedName>
</protein>
<dbReference type="GO" id="GO:0000014">
    <property type="term" value="F:single-stranded DNA endodeoxyribonuclease activity"/>
    <property type="evidence" value="ECO:0007669"/>
    <property type="project" value="TreeGrafter"/>
</dbReference>
<evidence type="ECO:0000259" key="4">
    <source>
        <dbReference type="Pfam" id="PF01223"/>
    </source>
</evidence>
<evidence type="ECO:0000313" key="5">
    <source>
        <dbReference type="EMBL" id="CAB4035161.1"/>
    </source>
</evidence>
<name>A0A7D9LLX5_PARCT</name>
<dbReference type="SUPFAM" id="SSF54060">
    <property type="entry name" value="His-Me finger endonucleases"/>
    <property type="match status" value="1"/>
</dbReference>
<reference evidence="5" key="1">
    <citation type="submission" date="2020-04" db="EMBL/GenBank/DDBJ databases">
        <authorList>
            <person name="Alioto T."/>
            <person name="Alioto T."/>
            <person name="Gomez Garrido J."/>
        </authorList>
    </citation>
    <scope>NUCLEOTIDE SEQUENCE</scope>
    <source>
        <strain evidence="5">A484AB</strain>
    </source>
</reference>